<dbReference type="AlphaFoldDB" id="A0AAN9K5Y0"/>
<evidence type="ECO:0000313" key="2">
    <source>
        <dbReference type="EMBL" id="KAK7310438.1"/>
    </source>
</evidence>
<reference evidence="2 3" key="1">
    <citation type="submission" date="2024-01" db="EMBL/GenBank/DDBJ databases">
        <title>The genomes of 5 underutilized Papilionoideae crops provide insights into root nodulation and disease resistance.</title>
        <authorList>
            <person name="Yuan L."/>
        </authorList>
    </citation>
    <scope>NUCLEOTIDE SEQUENCE [LARGE SCALE GENOMIC DNA]</scope>
    <source>
        <strain evidence="2">LY-2023</strain>
        <tissue evidence="2">Leaf</tissue>
    </source>
</reference>
<dbReference type="EMBL" id="JAYKXN010000002">
    <property type="protein sequence ID" value="KAK7310438.1"/>
    <property type="molecule type" value="Genomic_DNA"/>
</dbReference>
<dbReference type="Proteomes" id="UP001359559">
    <property type="component" value="Unassembled WGS sequence"/>
</dbReference>
<feature type="region of interest" description="Disordered" evidence="1">
    <location>
        <begin position="109"/>
        <end position="149"/>
    </location>
</feature>
<keyword evidence="3" id="KW-1185">Reference proteome</keyword>
<organism evidence="2 3">
    <name type="scientific">Clitoria ternatea</name>
    <name type="common">Butterfly pea</name>
    <dbReference type="NCBI Taxonomy" id="43366"/>
    <lineage>
        <taxon>Eukaryota</taxon>
        <taxon>Viridiplantae</taxon>
        <taxon>Streptophyta</taxon>
        <taxon>Embryophyta</taxon>
        <taxon>Tracheophyta</taxon>
        <taxon>Spermatophyta</taxon>
        <taxon>Magnoliopsida</taxon>
        <taxon>eudicotyledons</taxon>
        <taxon>Gunneridae</taxon>
        <taxon>Pentapetalae</taxon>
        <taxon>rosids</taxon>
        <taxon>fabids</taxon>
        <taxon>Fabales</taxon>
        <taxon>Fabaceae</taxon>
        <taxon>Papilionoideae</taxon>
        <taxon>50 kb inversion clade</taxon>
        <taxon>NPAAA clade</taxon>
        <taxon>indigoferoid/millettioid clade</taxon>
        <taxon>Phaseoleae</taxon>
        <taxon>Clitoria</taxon>
    </lineage>
</organism>
<feature type="compositionally biased region" description="Pro residues" evidence="1">
    <location>
        <begin position="125"/>
        <end position="134"/>
    </location>
</feature>
<evidence type="ECO:0000256" key="1">
    <source>
        <dbReference type="SAM" id="MobiDB-lite"/>
    </source>
</evidence>
<accession>A0AAN9K5Y0</accession>
<evidence type="ECO:0000313" key="3">
    <source>
        <dbReference type="Proteomes" id="UP001359559"/>
    </source>
</evidence>
<proteinExistence type="predicted"/>
<name>A0AAN9K5Y0_CLITE</name>
<comment type="caution">
    <text evidence="2">The sequence shown here is derived from an EMBL/GenBank/DDBJ whole genome shotgun (WGS) entry which is preliminary data.</text>
</comment>
<sequence>MMIASFTSLLQFHSHYEPSSQNYSSLTCNSPSCLHRSRPTLQPYCLLRDTIAVVLSSLFPTASATVATLPPPFQAADTTVATLPSSFPATGTTVCHLHHLRFDFSTSQPHRVFSSHPRGNQSSPAPSPQKPYFPDPEGDDVKQVVWHDQ</sequence>
<feature type="compositionally biased region" description="Basic and acidic residues" evidence="1">
    <location>
        <begin position="139"/>
        <end position="149"/>
    </location>
</feature>
<protein>
    <submittedName>
        <fullName evidence="2">Uncharacterized protein</fullName>
    </submittedName>
</protein>
<gene>
    <name evidence="2" type="ORF">RJT34_07969</name>
</gene>